<keyword evidence="2" id="KW-1185">Reference proteome</keyword>
<dbReference type="AlphaFoldDB" id="K9TH19"/>
<dbReference type="RefSeq" id="WP_015147940.1">
    <property type="nucleotide sequence ID" value="NC_019693.1"/>
</dbReference>
<name>K9TH19_9CYAN</name>
<gene>
    <name evidence="1" type="ORF">Oscil6304_1594</name>
</gene>
<evidence type="ECO:0000313" key="1">
    <source>
        <dbReference type="EMBL" id="AFY81294.1"/>
    </source>
</evidence>
<evidence type="ECO:0000313" key="2">
    <source>
        <dbReference type="Proteomes" id="UP000010367"/>
    </source>
</evidence>
<dbReference type="Proteomes" id="UP000010367">
    <property type="component" value="Chromosome"/>
</dbReference>
<dbReference type="KEGG" id="oac:Oscil6304_1594"/>
<sequence length="552" mass="63988">MSEYSEPEKNKARSAVINSAIEALTQNRSVSTLARRSYVRDVRDHILSKDNPYDAVVAKKLSDKTIERWESFYDSIVQSRSPENLKVAYLCGPNPENDLRVFCNAGVLPENIWAFESHKDIYPKALESALKSEFPFIKIINGGLDLFIEASPQRFDIIYLDFCGPLPSTEQQTLLALTRILAKHALNSPGVLITNFSLPTIDQNEAGRSLLSKLVSCYLYPKVFVEDEDSESGFSPGAVAQGLDTDEWFKKVSNDLDYYYGQFVTRLLIDHASLISPYNRFPKKNNFLYTKFFNVDKYSLLSTRQNSYFHFDEEDKGGGGDVIVDSEQHPILWTLAALDKELNRGDCNYPQFIFEDEKFAKFAELFLRELDVNTTKEKLIDSFFTISFLLAEGNGQEEFWSKELKALKALYEKHSFRDFYQFCDLLLFHQIFEALFRQVAVPYHVNISETKRWSYKAKDTPMYMDMMILDECRYLYDWMPTTDMFLREISDDMFLSGISDIERQLSYRFALDGVAKHIRWYNPEYFFGTAVVDQFTKGFEAKTLKPRETIKN</sequence>
<dbReference type="EMBL" id="CP003607">
    <property type="protein sequence ID" value="AFY81294.1"/>
    <property type="molecule type" value="Genomic_DNA"/>
</dbReference>
<dbReference type="STRING" id="56110.Oscil6304_1594"/>
<protein>
    <submittedName>
        <fullName evidence="1">Uncharacterized protein</fullName>
    </submittedName>
</protein>
<dbReference type="HOGENOM" id="CLU_499438_0_0_3"/>
<accession>K9TH19</accession>
<organism evidence="1 2">
    <name type="scientific">Oscillatoria acuminata PCC 6304</name>
    <dbReference type="NCBI Taxonomy" id="56110"/>
    <lineage>
        <taxon>Bacteria</taxon>
        <taxon>Bacillati</taxon>
        <taxon>Cyanobacteriota</taxon>
        <taxon>Cyanophyceae</taxon>
        <taxon>Oscillatoriophycideae</taxon>
        <taxon>Oscillatoriales</taxon>
        <taxon>Oscillatoriaceae</taxon>
        <taxon>Oscillatoria</taxon>
    </lineage>
</organism>
<proteinExistence type="predicted"/>
<dbReference type="InParanoid" id="K9TH19"/>
<reference evidence="1 2" key="1">
    <citation type="submission" date="2012-06" db="EMBL/GenBank/DDBJ databases">
        <title>Finished chromosome of genome of Oscillatoria acuminata PCC 6304.</title>
        <authorList>
            <consortium name="US DOE Joint Genome Institute"/>
            <person name="Gugger M."/>
            <person name="Coursin T."/>
            <person name="Rippka R."/>
            <person name="Tandeau De Marsac N."/>
            <person name="Huntemann M."/>
            <person name="Wei C.-L."/>
            <person name="Han J."/>
            <person name="Detter J.C."/>
            <person name="Han C."/>
            <person name="Tapia R."/>
            <person name="Davenport K."/>
            <person name="Daligault H."/>
            <person name="Erkkila T."/>
            <person name="Gu W."/>
            <person name="Munk A.C.C."/>
            <person name="Teshima H."/>
            <person name="Xu Y."/>
            <person name="Chain P."/>
            <person name="Chen A."/>
            <person name="Krypides N."/>
            <person name="Mavromatis K."/>
            <person name="Markowitz V."/>
            <person name="Szeto E."/>
            <person name="Ivanova N."/>
            <person name="Mikhailova N."/>
            <person name="Ovchinnikova G."/>
            <person name="Pagani I."/>
            <person name="Pati A."/>
            <person name="Goodwin L."/>
            <person name="Peters L."/>
            <person name="Pitluck S."/>
            <person name="Woyke T."/>
            <person name="Kerfeld C."/>
        </authorList>
    </citation>
    <scope>NUCLEOTIDE SEQUENCE [LARGE SCALE GENOMIC DNA]</scope>
    <source>
        <strain evidence="1 2">PCC 6304</strain>
    </source>
</reference>
<dbReference type="eggNOG" id="ENOG5032RAN">
    <property type="taxonomic scope" value="Bacteria"/>
</dbReference>